<evidence type="ECO:0000256" key="1">
    <source>
        <dbReference type="SAM" id="MobiDB-lite"/>
    </source>
</evidence>
<feature type="compositionally biased region" description="Polar residues" evidence="1">
    <location>
        <begin position="151"/>
        <end position="163"/>
    </location>
</feature>
<sequence length="163" mass="18300">MPAQKESKSGWTTLADRMFACPASKSQVLHNGDLVVHTCNLNSQMVKPGILQVQDHLWLHGKLKAILGIHEIHHHRRRRHRHHHHHHLDKSGIQTLPTAYVTSSRRKPGSQQTPSALSYLAYCDQPPAYLHIVPSGLQLCSSPGRRKKRTSPSGTSGLDQKEE</sequence>
<name>A0A8C6GVG9_MUSSI</name>
<dbReference type="GeneTree" id="ENSGT00860000135978"/>
<reference evidence="2" key="1">
    <citation type="submission" date="2025-08" db="UniProtKB">
        <authorList>
            <consortium name="Ensembl"/>
        </authorList>
    </citation>
    <scope>IDENTIFICATION</scope>
</reference>
<dbReference type="AlphaFoldDB" id="A0A8C6GVG9"/>
<evidence type="ECO:0000313" key="3">
    <source>
        <dbReference type="Proteomes" id="UP000694415"/>
    </source>
</evidence>
<organism evidence="2 3">
    <name type="scientific">Mus spicilegus</name>
    <name type="common">Mound-building mouse</name>
    <dbReference type="NCBI Taxonomy" id="10103"/>
    <lineage>
        <taxon>Eukaryota</taxon>
        <taxon>Metazoa</taxon>
        <taxon>Chordata</taxon>
        <taxon>Craniata</taxon>
        <taxon>Vertebrata</taxon>
        <taxon>Euteleostomi</taxon>
        <taxon>Mammalia</taxon>
        <taxon>Eutheria</taxon>
        <taxon>Euarchontoglires</taxon>
        <taxon>Glires</taxon>
        <taxon>Rodentia</taxon>
        <taxon>Myomorpha</taxon>
        <taxon>Muroidea</taxon>
        <taxon>Muridae</taxon>
        <taxon>Murinae</taxon>
        <taxon>Mus</taxon>
        <taxon>Mus</taxon>
    </lineage>
</organism>
<dbReference type="Proteomes" id="UP000694415">
    <property type="component" value="Unplaced"/>
</dbReference>
<dbReference type="Ensembl" id="ENSMSIT00000014907.1">
    <property type="protein sequence ID" value="ENSMSIP00000011753.1"/>
    <property type="gene ID" value="ENSMSIG00000010251.1"/>
</dbReference>
<evidence type="ECO:0000313" key="2">
    <source>
        <dbReference type="Ensembl" id="ENSMSIP00000011753.1"/>
    </source>
</evidence>
<proteinExistence type="predicted"/>
<protein>
    <submittedName>
        <fullName evidence="2">RIKEN cDNA 6330409D20 gene</fullName>
    </submittedName>
</protein>
<accession>A0A8C6GVG9</accession>
<keyword evidence="3" id="KW-1185">Reference proteome</keyword>
<reference evidence="2" key="2">
    <citation type="submission" date="2025-09" db="UniProtKB">
        <authorList>
            <consortium name="Ensembl"/>
        </authorList>
    </citation>
    <scope>IDENTIFICATION</scope>
</reference>
<feature type="region of interest" description="Disordered" evidence="1">
    <location>
        <begin position="140"/>
        <end position="163"/>
    </location>
</feature>